<keyword evidence="2 9" id="KW-0479">Metal-binding</keyword>
<evidence type="ECO:0000256" key="9">
    <source>
        <dbReference type="RuleBase" id="RU365022"/>
    </source>
</evidence>
<evidence type="ECO:0000313" key="12">
    <source>
        <dbReference type="Proteomes" id="UP001180729"/>
    </source>
</evidence>
<comment type="similarity">
    <text evidence="9">Belongs to the CRISPR-associated exonuclease Cas4 family.</text>
</comment>
<dbReference type="EMBL" id="JAMZMH010000013">
    <property type="protein sequence ID" value="MDT0249591.1"/>
    <property type="molecule type" value="Genomic_DNA"/>
</dbReference>
<evidence type="ECO:0000256" key="5">
    <source>
        <dbReference type="ARBA" id="ARBA00023004"/>
    </source>
</evidence>
<proteinExistence type="inferred from homology"/>
<sequence length="146" mass="16447">MEASVVSDPIPISLVVHTVYCPRRAWLESVGEKTDTMQMQTGLDAHRRVDNAAESRANEHRAVNVRSERLGLSGRCDVSEGADDGPLTVVEYKATPVRRRPEVTYANRLQLALQTLCLKEMGREVQGAEVYFTGHRRRVEVRPDRC</sequence>
<evidence type="ECO:0000256" key="3">
    <source>
        <dbReference type="ARBA" id="ARBA00022801"/>
    </source>
</evidence>
<organism evidence="11 12">
    <name type="scientific">Actinomyces oris</name>
    <dbReference type="NCBI Taxonomy" id="544580"/>
    <lineage>
        <taxon>Bacteria</taxon>
        <taxon>Bacillati</taxon>
        <taxon>Actinomycetota</taxon>
        <taxon>Actinomycetes</taxon>
        <taxon>Actinomycetales</taxon>
        <taxon>Actinomycetaceae</taxon>
        <taxon>Actinomyces</taxon>
    </lineage>
</organism>
<protein>
    <recommendedName>
        <fullName evidence="9">CRISPR-associated exonuclease Cas4</fullName>
        <ecNumber evidence="9">3.1.12.1</ecNumber>
    </recommendedName>
</protein>
<dbReference type="InterPro" id="IPR011604">
    <property type="entry name" value="PDDEXK-like_dom_sf"/>
</dbReference>
<dbReference type="GO" id="GO:0046872">
    <property type="term" value="F:metal ion binding"/>
    <property type="evidence" value="ECO:0007669"/>
    <property type="project" value="UniProtKB-KW"/>
</dbReference>
<dbReference type="InterPro" id="IPR022765">
    <property type="entry name" value="Dna2/Cas4_DUF83"/>
</dbReference>
<dbReference type="Gene3D" id="3.90.320.10">
    <property type="match status" value="1"/>
</dbReference>
<evidence type="ECO:0000256" key="4">
    <source>
        <dbReference type="ARBA" id="ARBA00022839"/>
    </source>
</evidence>
<dbReference type="InterPro" id="IPR013343">
    <property type="entry name" value="CRISPR-assoc_prot_Cas4"/>
</dbReference>
<dbReference type="GO" id="GO:0051607">
    <property type="term" value="P:defense response to virus"/>
    <property type="evidence" value="ECO:0007669"/>
    <property type="project" value="UniProtKB-KW"/>
</dbReference>
<dbReference type="AlphaFoldDB" id="A0AAE4K5I9"/>
<evidence type="ECO:0000259" key="10">
    <source>
        <dbReference type="Pfam" id="PF01930"/>
    </source>
</evidence>
<accession>A0AAE4K5I9</accession>
<evidence type="ECO:0000256" key="2">
    <source>
        <dbReference type="ARBA" id="ARBA00022723"/>
    </source>
</evidence>
<gene>
    <name evidence="11" type="primary">cas4</name>
    <name evidence="11" type="ORF">RMW62_10910</name>
</gene>
<keyword evidence="3 9" id="KW-0378">Hydrolase</keyword>
<dbReference type="NCBIfam" id="TIGR00372">
    <property type="entry name" value="cas4"/>
    <property type="match status" value="1"/>
</dbReference>
<evidence type="ECO:0000313" key="11">
    <source>
        <dbReference type="EMBL" id="MDT0249591.1"/>
    </source>
</evidence>
<dbReference type="GO" id="GO:0004527">
    <property type="term" value="F:exonuclease activity"/>
    <property type="evidence" value="ECO:0007669"/>
    <property type="project" value="UniProtKB-KW"/>
</dbReference>
<evidence type="ECO:0000256" key="6">
    <source>
        <dbReference type="ARBA" id="ARBA00023014"/>
    </source>
</evidence>
<keyword evidence="4 9" id="KW-0269">Exonuclease</keyword>
<keyword evidence="6 9" id="KW-0411">Iron-sulfur</keyword>
<name>A0AAE4K5I9_9ACTO</name>
<feature type="domain" description="DUF83" evidence="10">
    <location>
        <begin position="13"/>
        <end position="142"/>
    </location>
</feature>
<comment type="caution">
    <text evidence="11">The sequence shown here is derived from an EMBL/GenBank/DDBJ whole genome shotgun (WGS) entry which is preliminary data.</text>
</comment>
<keyword evidence="5 9" id="KW-0408">Iron</keyword>
<keyword evidence="1 9" id="KW-0540">Nuclease</keyword>
<dbReference type="Proteomes" id="UP001180729">
    <property type="component" value="Unassembled WGS sequence"/>
</dbReference>
<dbReference type="GO" id="GO:0051536">
    <property type="term" value="F:iron-sulfur cluster binding"/>
    <property type="evidence" value="ECO:0007669"/>
    <property type="project" value="UniProtKB-KW"/>
</dbReference>
<keyword evidence="7 9" id="KW-0051">Antiviral defense</keyword>
<comment type="cofactor">
    <cofactor evidence="9">
        <name>Mg(2+)</name>
        <dbReference type="ChEBI" id="CHEBI:18420"/>
    </cofactor>
    <cofactor evidence="9">
        <name>Mn(2+)</name>
        <dbReference type="ChEBI" id="CHEBI:29035"/>
    </cofactor>
    <text evidence="9">Mg(2+) or Mn(2+) required for ssDNA cleavage activity.</text>
</comment>
<dbReference type="RefSeq" id="WP_311373202.1">
    <property type="nucleotide sequence ID" value="NZ_JAMZMH010000013.1"/>
</dbReference>
<dbReference type="EC" id="3.1.12.1" evidence="9"/>
<dbReference type="Pfam" id="PF01930">
    <property type="entry name" value="Cas_Cas4"/>
    <property type="match status" value="1"/>
</dbReference>
<evidence type="ECO:0000256" key="1">
    <source>
        <dbReference type="ARBA" id="ARBA00022722"/>
    </source>
</evidence>
<reference evidence="11" key="1">
    <citation type="submission" date="2022-06" db="EMBL/GenBank/DDBJ databases">
        <title>Draft Genome Sequences of Three Actinomyces oris Strains, Isolated from Healthy Human Feces.</title>
        <authorList>
            <person name="Ye Y."/>
            <person name="Liu C."/>
            <person name="Zhao J."/>
            <person name="Xu J."/>
            <person name="Huang H."/>
            <person name="Wang B."/>
            <person name="Wei J."/>
            <person name="Jing X."/>
        </authorList>
    </citation>
    <scope>NUCLEOTIDE SEQUENCE</scope>
    <source>
        <strain evidence="11">CNGBCC1803368</strain>
    </source>
</reference>
<evidence type="ECO:0000256" key="8">
    <source>
        <dbReference type="ARBA" id="ARBA00023211"/>
    </source>
</evidence>
<evidence type="ECO:0000256" key="7">
    <source>
        <dbReference type="ARBA" id="ARBA00023118"/>
    </source>
</evidence>
<comment type="cofactor">
    <cofactor evidence="9">
        <name>iron-sulfur cluster</name>
        <dbReference type="ChEBI" id="CHEBI:30408"/>
    </cofactor>
</comment>
<keyword evidence="8 9" id="KW-0464">Manganese</keyword>
<comment type="function">
    <text evidence="9">CRISPR (clustered regularly interspaced short palindromic repeat) is an adaptive immune system that provides protection against mobile genetic elements (viruses, transposable elements and conjugative plasmids). CRISPR clusters contain sequences complementary to antecedent mobile elements and target invading nucleic acids. CRISPR clusters are transcribed and processed into CRISPR RNA (crRNA).</text>
</comment>